<evidence type="ECO:0000256" key="2">
    <source>
        <dbReference type="ARBA" id="ARBA00023125"/>
    </source>
</evidence>
<dbReference type="InterPro" id="IPR018060">
    <property type="entry name" value="HTH_AraC"/>
</dbReference>
<dbReference type="InterPro" id="IPR037923">
    <property type="entry name" value="HTH-like"/>
</dbReference>
<dbReference type="PANTHER" id="PTHR43280:SF30">
    <property type="entry name" value="MMSAB OPERON REGULATORY PROTEIN"/>
    <property type="match status" value="1"/>
</dbReference>
<dbReference type="CDD" id="cd06986">
    <property type="entry name" value="cupin_MmsR-like_N"/>
    <property type="match status" value="1"/>
</dbReference>
<dbReference type="Gene3D" id="1.10.10.60">
    <property type="entry name" value="Homeodomain-like"/>
    <property type="match status" value="2"/>
</dbReference>
<evidence type="ECO:0000259" key="4">
    <source>
        <dbReference type="PROSITE" id="PS01124"/>
    </source>
</evidence>
<dbReference type="SUPFAM" id="SSF46689">
    <property type="entry name" value="Homeodomain-like"/>
    <property type="match status" value="2"/>
</dbReference>
<dbReference type="Pfam" id="PF02311">
    <property type="entry name" value="AraC_binding"/>
    <property type="match status" value="1"/>
</dbReference>
<dbReference type="InterPro" id="IPR003313">
    <property type="entry name" value="AraC-bd"/>
</dbReference>
<dbReference type="SMART" id="SM00342">
    <property type="entry name" value="HTH_ARAC"/>
    <property type="match status" value="1"/>
</dbReference>
<evidence type="ECO:0000256" key="1">
    <source>
        <dbReference type="ARBA" id="ARBA00023015"/>
    </source>
</evidence>
<accession>A0A123T847</accession>
<reference evidence="5 6" key="1">
    <citation type="submission" date="2016-02" db="EMBL/GenBank/DDBJ databases">
        <authorList>
            <consortium name="Pathogen Informatics"/>
        </authorList>
    </citation>
    <scope>NUCLEOTIDE SEQUENCE [LARGE SCALE GENOMIC DNA]</scope>
    <source>
        <strain evidence="5 6">LSS23</strain>
    </source>
</reference>
<dbReference type="Proteomes" id="UP000073434">
    <property type="component" value="Unassembled WGS sequence"/>
</dbReference>
<feature type="domain" description="HTH araC/xylS-type" evidence="4">
    <location>
        <begin position="186"/>
        <end position="284"/>
    </location>
</feature>
<proteinExistence type="predicted"/>
<keyword evidence="1" id="KW-0805">Transcription regulation</keyword>
<evidence type="ECO:0000256" key="3">
    <source>
        <dbReference type="ARBA" id="ARBA00023163"/>
    </source>
</evidence>
<dbReference type="InterPro" id="IPR009057">
    <property type="entry name" value="Homeodomain-like_sf"/>
</dbReference>
<dbReference type="PANTHER" id="PTHR43280">
    <property type="entry name" value="ARAC-FAMILY TRANSCRIPTIONAL REGULATOR"/>
    <property type="match status" value="1"/>
</dbReference>
<dbReference type="GO" id="GO:0043565">
    <property type="term" value="F:sequence-specific DNA binding"/>
    <property type="evidence" value="ECO:0007669"/>
    <property type="project" value="InterPro"/>
</dbReference>
<dbReference type="Pfam" id="PF12833">
    <property type="entry name" value="HTH_18"/>
    <property type="match status" value="1"/>
</dbReference>
<keyword evidence="2" id="KW-0238">DNA-binding</keyword>
<dbReference type="InterPro" id="IPR014710">
    <property type="entry name" value="RmlC-like_jellyroll"/>
</dbReference>
<dbReference type="Gene3D" id="2.60.120.10">
    <property type="entry name" value="Jelly Rolls"/>
    <property type="match status" value="1"/>
</dbReference>
<dbReference type="PROSITE" id="PS00041">
    <property type="entry name" value="HTH_ARAC_FAMILY_1"/>
    <property type="match status" value="1"/>
</dbReference>
<dbReference type="GO" id="GO:0003700">
    <property type="term" value="F:DNA-binding transcription factor activity"/>
    <property type="evidence" value="ECO:0007669"/>
    <property type="project" value="InterPro"/>
</dbReference>
<dbReference type="SUPFAM" id="SSF51215">
    <property type="entry name" value="Regulatory protein AraC"/>
    <property type="match status" value="1"/>
</dbReference>
<name>A0A123T847_STRSU</name>
<dbReference type="EMBL" id="FIFW01000033">
    <property type="protein sequence ID" value="CYU99990.1"/>
    <property type="molecule type" value="Genomic_DNA"/>
</dbReference>
<sequence>MFYYLFRYTVDMEHYLKQYTDRFTDFSNKHISDLILYSSGIEQCIPNYSYSLKGREYHLITFVSQGKGSFEIEDKVYDVQANQLFIIPAGYWFKYTADATDPWRYSWIGFLGIKSNFIYQAAERHQFVYDCRDASQYEGMIASILDSSDDTFSSFLKINGLMYSLLGDLTEEIGILNQSTNQQLSTLARHFMDLHYHDPIQMTDVAEFVGVHPNYLANIFKKETNTTPKSYLTTLRIRKAKELLLETSDSVSFISQSVGFSDSLSFSKFFKKETGLSPLHYRKEFHHDTDSI</sequence>
<keyword evidence="3" id="KW-0804">Transcription</keyword>
<dbReference type="AlphaFoldDB" id="A0A123T847"/>
<dbReference type="InterPro" id="IPR018062">
    <property type="entry name" value="HTH_AraC-typ_CS"/>
</dbReference>
<evidence type="ECO:0000313" key="6">
    <source>
        <dbReference type="Proteomes" id="UP000073434"/>
    </source>
</evidence>
<protein>
    <submittedName>
        <fullName evidence="5">Arabinose (Multiple sugar metabolism) operon transcriptional regulator</fullName>
    </submittedName>
</protein>
<dbReference type="PROSITE" id="PS01124">
    <property type="entry name" value="HTH_ARAC_FAMILY_2"/>
    <property type="match status" value="1"/>
</dbReference>
<evidence type="ECO:0000313" key="5">
    <source>
        <dbReference type="EMBL" id="CYU99990.1"/>
    </source>
</evidence>
<gene>
    <name evidence="5" type="primary">msmR</name>
    <name evidence="5" type="ORF">ERS132385_02126</name>
</gene>
<organism evidence="5 6">
    <name type="scientific">Streptococcus suis</name>
    <dbReference type="NCBI Taxonomy" id="1307"/>
    <lineage>
        <taxon>Bacteria</taxon>
        <taxon>Bacillati</taxon>
        <taxon>Bacillota</taxon>
        <taxon>Bacilli</taxon>
        <taxon>Lactobacillales</taxon>
        <taxon>Streptococcaceae</taxon>
        <taxon>Streptococcus</taxon>
    </lineage>
</organism>